<protein>
    <recommendedName>
        <fullName evidence="11">DNA polymerase III subunit gamma/tau</fullName>
        <ecNumber evidence="11">2.7.7.7</ecNumber>
    </recommendedName>
</protein>
<evidence type="ECO:0000256" key="11">
    <source>
        <dbReference type="RuleBase" id="RU364063"/>
    </source>
</evidence>
<accession>D3PAN0</accession>
<dbReference type="CDD" id="cd18137">
    <property type="entry name" value="HLD_clamp_pol_III_gamma_tau"/>
    <property type="match status" value="1"/>
</dbReference>
<dbReference type="PANTHER" id="PTHR11669:SF0">
    <property type="entry name" value="PROTEIN STICHEL-LIKE 2"/>
    <property type="match status" value="1"/>
</dbReference>
<dbReference type="Pfam" id="PF13177">
    <property type="entry name" value="DNA_pol3_delta2"/>
    <property type="match status" value="1"/>
</dbReference>
<evidence type="ECO:0000313" key="14">
    <source>
        <dbReference type="Proteomes" id="UP000001520"/>
    </source>
</evidence>
<proteinExistence type="inferred from homology"/>
<dbReference type="InterPro" id="IPR027417">
    <property type="entry name" value="P-loop_NTPase"/>
</dbReference>
<dbReference type="CDD" id="cd00009">
    <property type="entry name" value="AAA"/>
    <property type="match status" value="1"/>
</dbReference>
<keyword evidence="2 11" id="KW-0808">Transferase</keyword>
<comment type="catalytic activity">
    <reaction evidence="10 11">
        <text>DNA(n) + a 2'-deoxyribonucleoside 5'-triphosphate = DNA(n+1) + diphosphate</text>
        <dbReference type="Rhea" id="RHEA:22508"/>
        <dbReference type="Rhea" id="RHEA-COMP:17339"/>
        <dbReference type="Rhea" id="RHEA-COMP:17340"/>
        <dbReference type="ChEBI" id="CHEBI:33019"/>
        <dbReference type="ChEBI" id="CHEBI:61560"/>
        <dbReference type="ChEBI" id="CHEBI:173112"/>
        <dbReference type="EC" id="2.7.7.7"/>
    </reaction>
</comment>
<gene>
    <name evidence="11" type="primary">dnaX</name>
    <name evidence="13" type="ordered locus">DEFDS_0141</name>
</gene>
<dbReference type="SUPFAM" id="SSF48019">
    <property type="entry name" value="post-AAA+ oligomerization domain-like"/>
    <property type="match status" value="1"/>
</dbReference>
<keyword evidence="4 11" id="KW-0235">DNA replication</keyword>
<dbReference type="GO" id="GO:0006261">
    <property type="term" value="P:DNA-templated DNA replication"/>
    <property type="evidence" value="ECO:0007669"/>
    <property type="project" value="TreeGrafter"/>
</dbReference>
<sequence>MGYLALARKYRPQSFDEIVYQDYIVKTLKNAIELNRISHAYLFTGPRGIGKTSTARIFAKALNCLSPEGVNPCNKCENCVEVTNGTSLDVYEIDGASNRGIDEIRQLRESVKFLPTKSKYKIYIIDEVHMLTEAAFNALLKTLEEPPSYVIFIFATTDAHRIPATILSRCQRFNFSKIPDLKLIEHIRSILERENIEYEEDAVNLIVRNSDGCVRDCLSLIDQVIAYTGGKVFLDDTKYLLGLSEDKIINELFEKIILKDNDSIKQLLSEIDLKGLDYKYVVEKFLSFTKTLLILKQFNDKNDVSLTNDERVFFDRLLDYVDDGYLFAVHQVLLKMYNDLRFYSFDKDIFEIGVFKLLNLEKILPISAFSSDNKMSENKDSKIKKIEPQPVTNLSDKDKLWKDFIDKLGEKRPNIASNLGYGYLIAIENDKLVIGFSEEKVFHYNIIMKNGNLDYVKKAAERFFDGVKDVVIKLENGSKKKGVIEKVTEIETFKDKMLKNELKENSAVKLIENEFDATIKEIKLDK</sequence>
<evidence type="ECO:0000259" key="12">
    <source>
        <dbReference type="SMART" id="SM00382"/>
    </source>
</evidence>
<dbReference type="Proteomes" id="UP000001520">
    <property type="component" value="Chromosome"/>
</dbReference>
<dbReference type="EC" id="2.7.7.7" evidence="11"/>
<evidence type="ECO:0000256" key="1">
    <source>
        <dbReference type="ARBA" id="ARBA00006360"/>
    </source>
</evidence>
<dbReference type="STRING" id="639282.DEFDS_0141"/>
<evidence type="ECO:0000256" key="10">
    <source>
        <dbReference type="ARBA" id="ARBA00049244"/>
    </source>
</evidence>
<feature type="domain" description="AAA+ ATPase" evidence="12">
    <location>
        <begin position="37"/>
        <end position="179"/>
    </location>
</feature>
<dbReference type="Pfam" id="PF12169">
    <property type="entry name" value="DNA_pol3_gamma3"/>
    <property type="match status" value="1"/>
</dbReference>
<dbReference type="InterPro" id="IPR050238">
    <property type="entry name" value="DNA_Rep/Repair_Clamp_Loader"/>
</dbReference>
<dbReference type="GO" id="GO:0009360">
    <property type="term" value="C:DNA polymerase III complex"/>
    <property type="evidence" value="ECO:0007669"/>
    <property type="project" value="InterPro"/>
</dbReference>
<dbReference type="FunFam" id="3.40.50.300:FF:000014">
    <property type="entry name" value="DNA polymerase III subunit gamma/tau"/>
    <property type="match status" value="1"/>
</dbReference>
<evidence type="ECO:0000256" key="4">
    <source>
        <dbReference type="ARBA" id="ARBA00022705"/>
    </source>
</evidence>
<keyword evidence="3 11" id="KW-0548">Nucleotidyltransferase</keyword>
<evidence type="ECO:0000256" key="3">
    <source>
        <dbReference type="ARBA" id="ARBA00022695"/>
    </source>
</evidence>
<dbReference type="AlphaFoldDB" id="D3PAN0"/>
<dbReference type="PRINTS" id="PR00300">
    <property type="entry name" value="CLPPROTEASEA"/>
</dbReference>
<dbReference type="InterPro" id="IPR022754">
    <property type="entry name" value="DNA_pol_III_gamma-3"/>
</dbReference>
<dbReference type="Gene3D" id="1.20.272.10">
    <property type="match status" value="1"/>
</dbReference>
<dbReference type="KEGG" id="ddf:DEFDS_0141"/>
<name>D3PAN0_DEFDS</name>
<evidence type="ECO:0000256" key="8">
    <source>
        <dbReference type="ARBA" id="ARBA00022840"/>
    </source>
</evidence>
<dbReference type="FunFam" id="1.10.8.60:FF:000013">
    <property type="entry name" value="DNA polymerase III subunit gamma/tau"/>
    <property type="match status" value="1"/>
</dbReference>
<keyword evidence="5" id="KW-0479">Metal-binding</keyword>
<keyword evidence="6 11" id="KW-0547">Nucleotide-binding</keyword>
<dbReference type="NCBIfam" id="TIGR02397">
    <property type="entry name" value="dnaX_nterm"/>
    <property type="match status" value="1"/>
</dbReference>
<organism evidence="13 14">
    <name type="scientific">Deferribacter desulfuricans (strain DSM 14783 / JCM 11476 / NBRC 101012 / SSM1)</name>
    <dbReference type="NCBI Taxonomy" id="639282"/>
    <lineage>
        <taxon>Bacteria</taxon>
        <taxon>Pseudomonadati</taxon>
        <taxon>Deferribacterota</taxon>
        <taxon>Deferribacteres</taxon>
        <taxon>Deferribacterales</taxon>
        <taxon>Deferribacteraceae</taxon>
        <taxon>Deferribacter</taxon>
    </lineage>
</organism>
<evidence type="ECO:0000256" key="2">
    <source>
        <dbReference type="ARBA" id="ARBA00022679"/>
    </source>
</evidence>
<comment type="subunit">
    <text evidence="11">DNA polymerase III contains a core (composed of alpha, epsilon and theta chains) that associates with a tau subunit. This core dimerizes to form the POLIII' complex. PolIII' associates with the gamma complex (composed of gamma, delta, delta', psi and chi chains) and with the beta chain to form the complete DNA polymerase III complex.</text>
</comment>
<dbReference type="GO" id="GO:0005524">
    <property type="term" value="F:ATP binding"/>
    <property type="evidence" value="ECO:0007669"/>
    <property type="project" value="UniProtKB-KW"/>
</dbReference>
<dbReference type="eggNOG" id="COG2812">
    <property type="taxonomic scope" value="Bacteria"/>
</dbReference>
<keyword evidence="14" id="KW-1185">Reference proteome</keyword>
<evidence type="ECO:0000256" key="6">
    <source>
        <dbReference type="ARBA" id="ARBA00022741"/>
    </source>
</evidence>
<dbReference type="PANTHER" id="PTHR11669">
    <property type="entry name" value="REPLICATION FACTOR C / DNA POLYMERASE III GAMMA-TAU SUBUNIT"/>
    <property type="match status" value="1"/>
</dbReference>
<evidence type="ECO:0000256" key="7">
    <source>
        <dbReference type="ARBA" id="ARBA00022833"/>
    </source>
</evidence>
<dbReference type="NCBIfam" id="NF004046">
    <property type="entry name" value="PRK05563.1"/>
    <property type="match status" value="1"/>
</dbReference>
<dbReference type="SUPFAM" id="SSF52540">
    <property type="entry name" value="P-loop containing nucleoside triphosphate hydrolases"/>
    <property type="match status" value="1"/>
</dbReference>
<evidence type="ECO:0000256" key="5">
    <source>
        <dbReference type="ARBA" id="ARBA00022723"/>
    </source>
</evidence>
<dbReference type="InterPro" id="IPR012763">
    <property type="entry name" value="DNA_pol_III_sug/sutau_N"/>
</dbReference>
<dbReference type="InterPro" id="IPR045085">
    <property type="entry name" value="HLD_clamp_pol_III_gamma_tau"/>
</dbReference>
<reference evidence="13 14" key="1">
    <citation type="journal article" date="2010" name="DNA Res.">
        <title>Bacterial lifestyle in a deep-sea hydrothermal vent chimney revealed by the genome sequence of the thermophilic bacterium Deferribacter desulfuricans SSM1.</title>
        <authorList>
            <person name="Takaki Y."/>
            <person name="Shimamura S."/>
            <person name="Nakagawa S."/>
            <person name="Fukuhara Y."/>
            <person name="Horikawa H."/>
            <person name="Ankai A."/>
            <person name="Harada T."/>
            <person name="Hosoyama A."/>
            <person name="Oguchi A."/>
            <person name="Fukui S."/>
            <person name="Fujita N."/>
            <person name="Takami H."/>
            <person name="Takai K."/>
        </authorList>
    </citation>
    <scope>NUCLEOTIDE SEQUENCE [LARGE SCALE GENOMIC DNA]</scope>
    <source>
        <strain evidence="14">DSM 14783 / JCM 11476 / NBRC 101012 / SSM1</strain>
    </source>
</reference>
<dbReference type="GO" id="GO:0003887">
    <property type="term" value="F:DNA-directed DNA polymerase activity"/>
    <property type="evidence" value="ECO:0007669"/>
    <property type="project" value="UniProtKB-KW"/>
</dbReference>
<dbReference type="InterPro" id="IPR003593">
    <property type="entry name" value="AAA+_ATPase"/>
</dbReference>
<dbReference type="GO" id="GO:0003677">
    <property type="term" value="F:DNA binding"/>
    <property type="evidence" value="ECO:0007669"/>
    <property type="project" value="InterPro"/>
</dbReference>
<dbReference type="RefSeq" id="WP_013006901.1">
    <property type="nucleotide sequence ID" value="NC_013939.1"/>
</dbReference>
<dbReference type="InterPro" id="IPR001270">
    <property type="entry name" value="ClpA/B"/>
</dbReference>
<evidence type="ECO:0000256" key="9">
    <source>
        <dbReference type="ARBA" id="ARBA00022932"/>
    </source>
</evidence>
<evidence type="ECO:0000313" key="13">
    <source>
        <dbReference type="EMBL" id="BAI79653.1"/>
    </source>
</evidence>
<dbReference type="HOGENOM" id="CLU_006229_0_8_0"/>
<keyword evidence="9 11" id="KW-0239">DNA-directed DNA polymerase</keyword>
<keyword evidence="8 11" id="KW-0067">ATP-binding</keyword>
<dbReference type="EMBL" id="AP011529">
    <property type="protein sequence ID" value="BAI79653.1"/>
    <property type="molecule type" value="Genomic_DNA"/>
</dbReference>
<dbReference type="Gene3D" id="1.10.8.60">
    <property type="match status" value="1"/>
</dbReference>
<comment type="function">
    <text evidence="11">DNA polymerase III is a complex, multichain enzyme responsible for most of the replicative synthesis in bacteria. This DNA polymerase also exhibits 3' to 5' exonuclease activity.</text>
</comment>
<keyword evidence="7" id="KW-0862">Zinc</keyword>
<comment type="similarity">
    <text evidence="1 11">Belongs to the DnaX/STICHEL family.</text>
</comment>
<dbReference type="InterPro" id="IPR008921">
    <property type="entry name" value="DNA_pol3_clamp-load_cplx_C"/>
</dbReference>
<dbReference type="OrthoDB" id="9810148at2"/>
<dbReference type="GO" id="GO:0046872">
    <property type="term" value="F:metal ion binding"/>
    <property type="evidence" value="ECO:0007669"/>
    <property type="project" value="UniProtKB-KW"/>
</dbReference>
<dbReference type="Gene3D" id="3.40.50.300">
    <property type="entry name" value="P-loop containing nucleotide triphosphate hydrolases"/>
    <property type="match status" value="1"/>
</dbReference>
<dbReference type="Pfam" id="PF22608">
    <property type="entry name" value="DNAX_ATPase_lid"/>
    <property type="match status" value="1"/>
</dbReference>
<dbReference type="SMART" id="SM00382">
    <property type="entry name" value="AAA"/>
    <property type="match status" value="1"/>
</dbReference>